<comment type="similarity">
    <text evidence="1">Belongs to the LysR transcriptional regulatory family.</text>
</comment>
<dbReference type="PANTHER" id="PTHR30126">
    <property type="entry name" value="HTH-TYPE TRANSCRIPTIONAL REGULATOR"/>
    <property type="match status" value="1"/>
</dbReference>
<evidence type="ECO:0000259" key="5">
    <source>
        <dbReference type="PROSITE" id="PS50931"/>
    </source>
</evidence>
<gene>
    <name evidence="6" type="ORF">HGT73_03325</name>
</gene>
<dbReference type="RefSeq" id="WP_214212245.1">
    <property type="nucleotide sequence ID" value="NZ_JABBFO010000002.1"/>
</dbReference>
<dbReference type="PANTHER" id="PTHR30126:SF40">
    <property type="entry name" value="HTH-TYPE TRANSCRIPTIONAL REGULATOR GLTR"/>
    <property type="match status" value="1"/>
</dbReference>
<keyword evidence="3" id="KW-0238">DNA-binding</keyword>
<proteinExistence type="inferred from homology"/>
<protein>
    <submittedName>
        <fullName evidence="6">LysR family transcriptional regulator</fullName>
    </submittedName>
</protein>
<organism evidence="6 7">
    <name type="scientific">Rosenbergiella australiborealis</name>
    <dbReference type="NCBI Taxonomy" id="1544696"/>
    <lineage>
        <taxon>Bacteria</taxon>
        <taxon>Pseudomonadati</taxon>
        <taxon>Pseudomonadota</taxon>
        <taxon>Gammaproteobacteria</taxon>
        <taxon>Enterobacterales</taxon>
        <taxon>Erwiniaceae</taxon>
        <taxon>Rosenbergiella</taxon>
    </lineage>
</organism>
<dbReference type="PROSITE" id="PS50931">
    <property type="entry name" value="HTH_LYSR"/>
    <property type="match status" value="1"/>
</dbReference>
<keyword evidence="4" id="KW-0804">Transcription</keyword>
<name>A0ABS5T4L4_9GAMM</name>
<sequence>MKNDPVVLSCLPAFVAVADAQSFSGAAKELHLSVSAVSQAIKKLELRLGVKLFLRETQGVSLTKPGQLFVDYAHKSLHTLNRGIEQLKEKGSKIRIFTPPGISSLLLNQQLLEELSYHFDNIEMVSDEKPFEGELSDWDIVVYFHSLEHSQPGTHYLGDDLYYPFSLPDIADRITTIEDLSQYTLLYNQHGLAHWDEFFTINQISIPNHRKMYYSRASQLFSAVESGKGIAFESSRIISSKLAKGHFKLCQLTGFLPVMKKSMWLYINPETPIYQFKKEIKEELLAGLSF</sequence>
<dbReference type="InterPro" id="IPR005119">
    <property type="entry name" value="LysR_subst-bd"/>
</dbReference>
<dbReference type="InterPro" id="IPR036390">
    <property type="entry name" value="WH_DNA-bd_sf"/>
</dbReference>
<keyword evidence="7" id="KW-1185">Reference proteome</keyword>
<accession>A0ABS5T4L4</accession>
<dbReference type="SUPFAM" id="SSF46785">
    <property type="entry name" value="Winged helix' DNA-binding domain"/>
    <property type="match status" value="1"/>
</dbReference>
<dbReference type="Proteomes" id="UP000786875">
    <property type="component" value="Unassembled WGS sequence"/>
</dbReference>
<evidence type="ECO:0000313" key="7">
    <source>
        <dbReference type="Proteomes" id="UP000786875"/>
    </source>
</evidence>
<evidence type="ECO:0000256" key="2">
    <source>
        <dbReference type="ARBA" id="ARBA00023015"/>
    </source>
</evidence>
<comment type="caution">
    <text evidence="6">The sequence shown here is derived from an EMBL/GenBank/DDBJ whole genome shotgun (WGS) entry which is preliminary data.</text>
</comment>
<dbReference type="Pfam" id="PF00126">
    <property type="entry name" value="HTH_1"/>
    <property type="match status" value="1"/>
</dbReference>
<evidence type="ECO:0000256" key="3">
    <source>
        <dbReference type="ARBA" id="ARBA00023125"/>
    </source>
</evidence>
<dbReference type="Gene3D" id="3.40.190.10">
    <property type="entry name" value="Periplasmic binding protein-like II"/>
    <property type="match status" value="2"/>
</dbReference>
<dbReference type="EMBL" id="JABBFO010000002">
    <property type="protein sequence ID" value="MBT0726420.1"/>
    <property type="molecule type" value="Genomic_DNA"/>
</dbReference>
<dbReference type="PRINTS" id="PR00039">
    <property type="entry name" value="HTHLYSR"/>
</dbReference>
<dbReference type="Pfam" id="PF03466">
    <property type="entry name" value="LysR_substrate"/>
    <property type="match status" value="1"/>
</dbReference>
<dbReference type="InterPro" id="IPR036388">
    <property type="entry name" value="WH-like_DNA-bd_sf"/>
</dbReference>
<evidence type="ECO:0000313" key="6">
    <source>
        <dbReference type="EMBL" id="MBT0726420.1"/>
    </source>
</evidence>
<evidence type="ECO:0000256" key="1">
    <source>
        <dbReference type="ARBA" id="ARBA00009437"/>
    </source>
</evidence>
<feature type="domain" description="HTH lysR-type" evidence="5">
    <location>
        <begin position="6"/>
        <end position="63"/>
    </location>
</feature>
<dbReference type="SUPFAM" id="SSF53850">
    <property type="entry name" value="Periplasmic binding protein-like II"/>
    <property type="match status" value="1"/>
</dbReference>
<dbReference type="Gene3D" id="1.10.10.10">
    <property type="entry name" value="Winged helix-like DNA-binding domain superfamily/Winged helix DNA-binding domain"/>
    <property type="match status" value="1"/>
</dbReference>
<dbReference type="InterPro" id="IPR000847">
    <property type="entry name" value="LysR_HTH_N"/>
</dbReference>
<reference evidence="6 7" key="1">
    <citation type="submission" date="2020-04" db="EMBL/GenBank/DDBJ databases">
        <title>Genome sequencing of Rosenbergiella species.</title>
        <authorList>
            <person name="Alvarez-Perez S."/>
            <person name="Lievens B."/>
        </authorList>
    </citation>
    <scope>NUCLEOTIDE SEQUENCE [LARGE SCALE GENOMIC DNA]</scope>
    <source>
        <strain evidence="6 7">CdVSA20.1</strain>
    </source>
</reference>
<keyword evidence="2" id="KW-0805">Transcription regulation</keyword>
<evidence type="ECO:0000256" key="4">
    <source>
        <dbReference type="ARBA" id="ARBA00023163"/>
    </source>
</evidence>